<keyword evidence="2" id="KW-1185">Reference proteome</keyword>
<sequence>MAKDIYIKLINMNTMIMDEDSDNIDKDSDNIDKLKNIDNESNNLDSDTINNIINSIDI</sequence>
<name>A0ACA9N6S3_9GLOM</name>
<gene>
    <name evidence="1" type="ORF">RPERSI_LOCUS7303</name>
</gene>
<accession>A0ACA9N6S3</accession>
<comment type="caution">
    <text evidence="1">The sequence shown here is derived from an EMBL/GenBank/DDBJ whole genome shotgun (WGS) entry which is preliminary data.</text>
</comment>
<dbReference type="Proteomes" id="UP000789920">
    <property type="component" value="Unassembled WGS sequence"/>
</dbReference>
<protein>
    <submittedName>
        <fullName evidence="1">21496_t:CDS:1</fullName>
    </submittedName>
</protein>
<dbReference type="EMBL" id="CAJVQC010012250">
    <property type="protein sequence ID" value="CAG8636358.1"/>
    <property type="molecule type" value="Genomic_DNA"/>
</dbReference>
<feature type="non-terminal residue" evidence="1">
    <location>
        <position position="58"/>
    </location>
</feature>
<reference evidence="1" key="1">
    <citation type="submission" date="2021-06" db="EMBL/GenBank/DDBJ databases">
        <authorList>
            <person name="Kallberg Y."/>
            <person name="Tangrot J."/>
            <person name="Rosling A."/>
        </authorList>
    </citation>
    <scope>NUCLEOTIDE SEQUENCE</scope>
    <source>
        <strain evidence="1">MA461A</strain>
    </source>
</reference>
<feature type="non-terminal residue" evidence="1">
    <location>
        <position position="1"/>
    </location>
</feature>
<proteinExistence type="predicted"/>
<evidence type="ECO:0000313" key="2">
    <source>
        <dbReference type="Proteomes" id="UP000789920"/>
    </source>
</evidence>
<evidence type="ECO:0000313" key="1">
    <source>
        <dbReference type="EMBL" id="CAG8636358.1"/>
    </source>
</evidence>
<organism evidence="1 2">
    <name type="scientific">Racocetra persica</name>
    <dbReference type="NCBI Taxonomy" id="160502"/>
    <lineage>
        <taxon>Eukaryota</taxon>
        <taxon>Fungi</taxon>
        <taxon>Fungi incertae sedis</taxon>
        <taxon>Mucoromycota</taxon>
        <taxon>Glomeromycotina</taxon>
        <taxon>Glomeromycetes</taxon>
        <taxon>Diversisporales</taxon>
        <taxon>Gigasporaceae</taxon>
        <taxon>Racocetra</taxon>
    </lineage>
</organism>